<keyword evidence="2" id="KW-1185">Reference proteome</keyword>
<gene>
    <name evidence="1" type="ORF">WDU96_12855</name>
</gene>
<evidence type="ECO:0000313" key="1">
    <source>
        <dbReference type="EMBL" id="MEJ1156491.1"/>
    </source>
</evidence>
<reference evidence="1 2" key="1">
    <citation type="submission" date="2024-02" db="EMBL/GenBank/DDBJ databases">
        <authorList>
            <person name="Saticioglu I.B."/>
        </authorList>
    </citation>
    <scope>NUCLEOTIDE SEQUENCE [LARGE SCALE GENOMIC DNA]</scope>
    <source>
        <strain evidence="1 2">Mu-86</strain>
    </source>
</reference>
<evidence type="ECO:0000313" key="2">
    <source>
        <dbReference type="Proteomes" id="UP001368654"/>
    </source>
</evidence>
<name>A0ABU8LXU0_9MICO</name>
<dbReference type="RefSeq" id="WP_337338919.1">
    <property type="nucleotide sequence ID" value="NZ_JBBDGL010000004.1"/>
</dbReference>
<feature type="non-terminal residue" evidence="1">
    <location>
        <position position="1"/>
    </location>
</feature>
<dbReference type="InterPro" id="IPR007739">
    <property type="entry name" value="RgpF"/>
</dbReference>
<organism evidence="1 2">
    <name type="scientific">Microbacterium marmarense</name>
    <dbReference type="NCBI Taxonomy" id="3122051"/>
    <lineage>
        <taxon>Bacteria</taxon>
        <taxon>Bacillati</taxon>
        <taxon>Actinomycetota</taxon>
        <taxon>Actinomycetes</taxon>
        <taxon>Micrococcales</taxon>
        <taxon>Microbacteriaceae</taxon>
        <taxon>Microbacterium</taxon>
    </lineage>
</organism>
<proteinExistence type="predicted"/>
<dbReference type="Proteomes" id="UP001368654">
    <property type="component" value="Unassembled WGS sequence"/>
</dbReference>
<comment type="caution">
    <text evidence="1">The sequence shown here is derived from an EMBL/GenBank/DDBJ whole genome shotgun (WGS) entry which is preliminary data.</text>
</comment>
<protein>
    <submittedName>
        <fullName evidence="1">Rhamnan synthesis F family protein</fullName>
    </submittedName>
</protein>
<dbReference type="EMBL" id="JBBDGL010000004">
    <property type="protein sequence ID" value="MEJ1156491.1"/>
    <property type="molecule type" value="Genomic_DNA"/>
</dbReference>
<sequence length="330" mass="37375">VVITHIYYVEMTDEILDHVDTLPSGYDLVVTTPEEERAVAIREILDRRDGGARSHEVRVVENDGRDQSAFLVGCRDILLSGKYDLVVKLHSKKTPQDGFNVGRHFKRQQFDNLLNSEGYSANLIALFQREPGLGMAYPPTIHIGYPTMGRGWWSNKPGYERIAETLGLHVPPDEISPLAPYGSMFIARPAALRLLVQHPWKYEDFGGAEAYRDGGLAHVLERVPSYAAGELGYHTRTVCTTEYLSISHTAFDYNLDQMSTTIPGDTVEQIHFLKRAGYVGSGSWRDFVNMYARLNPADRSLPRRVLRKVRTLLSGARRRVARAVRHWRHS</sequence>
<accession>A0ABU8LXU0</accession>
<dbReference type="Pfam" id="PF05045">
    <property type="entry name" value="RgpF"/>
    <property type="match status" value="1"/>
</dbReference>